<feature type="transmembrane region" description="Helical" evidence="1">
    <location>
        <begin position="6"/>
        <end position="26"/>
    </location>
</feature>
<organism evidence="2 3">
    <name type="scientific">Legionella busanensis</name>
    <dbReference type="NCBI Taxonomy" id="190655"/>
    <lineage>
        <taxon>Bacteria</taxon>
        <taxon>Pseudomonadati</taxon>
        <taxon>Pseudomonadota</taxon>
        <taxon>Gammaproteobacteria</taxon>
        <taxon>Legionellales</taxon>
        <taxon>Legionellaceae</taxon>
        <taxon>Legionella</taxon>
    </lineage>
</organism>
<dbReference type="RefSeq" id="WP_115331003.1">
    <property type="nucleotide sequence ID" value="NZ_CAAAHP010000001.1"/>
</dbReference>
<keyword evidence="3" id="KW-1185">Reference proteome</keyword>
<dbReference type="InterPro" id="IPR045584">
    <property type="entry name" value="Pilin-like"/>
</dbReference>
<dbReference type="NCBIfam" id="TIGR02532">
    <property type="entry name" value="IV_pilin_GFxxxE"/>
    <property type="match status" value="1"/>
</dbReference>
<keyword evidence="1" id="KW-0472">Membrane</keyword>
<dbReference type="SUPFAM" id="SSF54523">
    <property type="entry name" value="Pili subunits"/>
    <property type="match status" value="1"/>
</dbReference>
<evidence type="ECO:0000313" key="3">
    <source>
        <dbReference type="Proteomes" id="UP000254794"/>
    </source>
</evidence>
<evidence type="ECO:0000313" key="2">
    <source>
        <dbReference type="EMBL" id="STX51362.1"/>
    </source>
</evidence>
<protein>
    <submittedName>
        <fullName evidence="2">Tfp type 4 fimbrial pilin like signal peptide protein domain protein</fullName>
    </submittedName>
</protein>
<dbReference type="Gene3D" id="3.55.40.10">
    <property type="entry name" value="minor pseudopilin epsh domain"/>
    <property type="match status" value="1"/>
</dbReference>
<reference evidence="2 3" key="1">
    <citation type="submission" date="2018-06" db="EMBL/GenBank/DDBJ databases">
        <authorList>
            <consortium name="Pathogen Informatics"/>
            <person name="Doyle S."/>
        </authorList>
    </citation>
    <scope>NUCLEOTIDE SEQUENCE [LARGE SCALE GENOMIC DNA]</scope>
    <source>
        <strain evidence="2 3">NCTC13316</strain>
    </source>
</reference>
<sequence length="162" mass="18764">MKFKVGFTLLELLIVISIVSLLLLFSMPSQRQLYEKNQLKIVSNKLKNAVQFGRNMAFVHNVALALAPLNNQDWSQGLVLFIDNSNHKPYKDKIIQIWQWSSHMIQINWQGFQSAKYLLFSPNLKSASCNGYFLLTTQSNLSKKLILNRFCYVHNDMQPLDL</sequence>
<gene>
    <name evidence="2" type="ORF">NCTC13316_01457</name>
</gene>
<dbReference type="EMBL" id="UGOD01000001">
    <property type="protein sequence ID" value="STX51362.1"/>
    <property type="molecule type" value="Genomic_DNA"/>
</dbReference>
<accession>A0A378JT60</accession>
<keyword evidence="1" id="KW-1133">Transmembrane helix</keyword>
<proteinExistence type="predicted"/>
<evidence type="ECO:0000256" key="1">
    <source>
        <dbReference type="SAM" id="Phobius"/>
    </source>
</evidence>
<name>A0A378JT60_9GAMM</name>
<dbReference type="AlphaFoldDB" id="A0A378JT60"/>
<keyword evidence="1" id="KW-0812">Transmembrane</keyword>
<dbReference type="OrthoDB" id="5653962at2"/>
<dbReference type="InterPro" id="IPR012902">
    <property type="entry name" value="N_methyl_site"/>
</dbReference>
<dbReference type="Proteomes" id="UP000254794">
    <property type="component" value="Unassembled WGS sequence"/>
</dbReference>